<dbReference type="SUPFAM" id="SSF54593">
    <property type="entry name" value="Glyoxalase/Bleomycin resistance protein/Dihydroxybiphenyl dioxygenase"/>
    <property type="match status" value="1"/>
</dbReference>
<evidence type="ECO:0000313" key="1">
    <source>
        <dbReference type="EMBL" id="SHH29429.1"/>
    </source>
</evidence>
<protein>
    <recommendedName>
        <fullName evidence="3">Glyoxalase-like domain-containing protein</fullName>
    </recommendedName>
</protein>
<dbReference type="AlphaFoldDB" id="A0A1M5RTD4"/>
<sequence length="229" mass="26105">MQMKQREWLPIPVLNCGPLEQTFLFWENLGFTKTYSQKSPYQYGVMRRGDYEIHFHGAKDSATGVTCLMIVTGVESIHAEFTKRLKQFYGKVSSAGVPRISRMKPGQTRFTVVDPSHNAVIFIKRGGEDHEVYTNADRKELTPLQKSLALAIRLRDLKLDYPASSKVISNGLRKARDEKSIDFARALHVKADLALLMHDVDLQQTTLAELAKVHLTIEEQERLKKEFSV</sequence>
<dbReference type="InterPro" id="IPR029068">
    <property type="entry name" value="Glyas_Bleomycin-R_OHBP_Dase"/>
</dbReference>
<keyword evidence="2" id="KW-1185">Reference proteome</keyword>
<dbReference type="STRING" id="947013.SAMN04488109_3564"/>
<dbReference type="EMBL" id="FQWQ01000002">
    <property type="protein sequence ID" value="SHH29429.1"/>
    <property type="molecule type" value="Genomic_DNA"/>
</dbReference>
<dbReference type="Gene3D" id="3.10.180.10">
    <property type="entry name" value="2,3-Dihydroxybiphenyl 1,2-Dioxygenase, domain 1"/>
    <property type="match status" value="1"/>
</dbReference>
<dbReference type="Proteomes" id="UP000184212">
    <property type="component" value="Unassembled WGS sequence"/>
</dbReference>
<organism evidence="1 2">
    <name type="scientific">Chryseolinea serpens</name>
    <dbReference type="NCBI Taxonomy" id="947013"/>
    <lineage>
        <taxon>Bacteria</taxon>
        <taxon>Pseudomonadati</taxon>
        <taxon>Bacteroidota</taxon>
        <taxon>Cytophagia</taxon>
        <taxon>Cytophagales</taxon>
        <taxon>Fulvivirgaceae</taxon>
        <taxon>Chryseolinea</taxon>
    </lineage>
</organism>
<reference evidence="1 2" key="1">
    <citation type="submission" date="2016-11" db="EMBL/GenBank/DDBJ databases">
        <authorList>
            <person name="Jaros S."/>
            <person name="Januszkiewicz K."/>
            <person name="Wedrychowicz H."/>
        </authorList>
    </citation>
    <scope>NUCLEOTIDE SEQUENCE [LARGE SCALE GENOMIC DNA]</scope>
    <source>
        <strain evidence="1 2">DSM 24574</strain>
    </source>
</reference>
<name>A0A1M5RTD4_9BACT</name>
<gene>
    <name evidence="1" type="ORF">SAMN04488109_3564</name>
</gene>
<evidence type="ECO:0000313" key="2">
    <source>
        <dbReference type="Proteomes" id="UP000184212"/>
    </source>
</evidence>
<evidence type="ECO:0008006" key="3">
    <source>
        <dbReference type="Google" id="ProtNLM"/>
    </source>
</evidence>
<proteinExistence type="predicted"/>
<accession>A0A1M5RTD4</accession>